<evidence type="ECO:0000313" key="4">
    <source>
        <dbReference type="EMBL" id="AJG24864.1"/>
    </source>
</evidence>
<keyword evidence="2 4" id="KW-0456">Lyase</keyword>
<proteinExistence type="inferred from homology"/>
<gene>
    <name evidence="4" type="ORF">RR42_s3288</name>
</gene>
<dbReference type="GO" id="GO:0004300">
    <property type="term" value="F:enoyl-CoA hydratase activity"/>
    <property type="evidence" value="ECO:0007669"/>
    <property type="project" value="UniProtKB-EC"/>
</dbReference>
<organism evidence="4 5">
    <name type="scientific">Cupriavidus basilensis</name>
    <dbReference type="NCBI Taxonomy" id="68895"/>
    <lineage>
        <taxon>Bacteria</taxon>
        <taxon>Pseudomonadati</taxon>
        <taxon>Pseudomonadota</taxon>
        <taxon>Betaproteobacteria</taxon>
        <taxon>Burkholderiales</taxon>
        <taxon>Burkholderiaceae</taxon>
        <taxon>Cupriavidus</taxon>
    </lineage>
</organism>
<dbReference type="GO" id="GO:0006635">
    <property type="term" value="P:fatty acid beta-oxidation"/>
    <property type="evidence" value="ECO:0007669"/>
    <property type="project" value="TreeGrafter"/>
</dbReference>
<evidence type="ECO:0000256" key="3">
    <source>
        <dbReference type="RuleBase" id="RU003707"/>
    </source>
</evidence>
<dbReference type="EMBL" id="CP010537">
    <property type="protein sequence ID" value="AJG24864.1"/>
    <property type="molecule type" value="Genomic_DNA"/>
</dbReference>
<dbReference type="PROSITE" id="PS00166">
    <property type="entry name" value="ENOYL_COA_HYDRATASE"/>
    <property type="match status" value="1"/>
</dbReference>
<dbReference type="Gene3D" id="3.90.226.10">
    <property type="entry name" value="2-enoyl-CoA Hydratase, Chain A, domain 1"/>
    <property type="match status" value="1"/>
</dbReference>
<dbReference type="Pfam" id="PF00378">
    <property type="entry name" value="ECH_1"/>
    <property type="match status" value="1"/>
</dbReference>
<dbReference type="Gene3D" id="1.10.12.10">
    <property type="entry name" value="Lyase 2-enoyl-coa Hydratase, Chain A, domain 2"/>
    <property type="match status" value="1"/>
</dbReference>
<dbReference type="Proteomes" id="UP000031843">
    <property type="component" value="Chromosome secondary"/>
</dbReference>
<dbReference type="InterPro" id="IPR029045">
    <property type="entry name" value="ClpP/crotonase-like_dom_sf"/>
</dbReference>
<dbReference type="CDD" id="cd06558">
    <property type="entry name" value="crotonase-like"/>
    <property type="match status" value="1"/>
</dbReference>
<dbReference type="InterPro" id="IPR001753">
    <property type="entry name" value="Enoyl-CoA_hydra/iso"/>
</dbReference>
<dbReference type="SUPFAM" id="SSF52096">
    <property type="entry name" value="ClpP/crotonase"/>
    <property type="match status" value="1"/>
</dbReference>
<evidence type="ECO:0000256" key="1">
    <source>
        <dbReference type="ARBA" id="ARBA00005254"/>
    </source>
</evidence>
<protein>
    <submittedName>
        <fullName evidence="4">Enoyl-CoA hydratase</fullName>
        <ecNumber evidence="4">4.2.1.17</ecNumber>
    </submittedName>
</protein>
<sequence>MTATPFIHRGNPEEFAMETIRYAVADGVATLTLDFPKRKNALNGTMRREIGEVVHQLRQDTSVRALILTGAGSDFCSGGDISSMQGEISAEQGRQRLAAIHPWLEDLIHLDRPVIAAVDGAAYGAGFSLALVADIILATPRARFGLPFLRLGLVPDCGVFYTLPRMIGLQRAKTLMFSMRELSAAAALEQGIVMEIVPPEALQARALALASAFTEASPVAVALTKKALNASLNQDLHSMLEMEADGQGIAFATAYRQEAATRFLEKQPPRYRWPD</sequence>
<dbReference type="InterPro" id="IPR018376">
    <property type="entry name" value="Enoyl-CoA_hyd/isom_CS"/>
</dbReference>
<name>A0A0C4YSE8_9BURK</name>
<dbReference type="PANTHER" id="PTHR11941:SF133">
    <property type="entry name" value="1,2-EPOXYPHENYLACETYL-COA ISOMERASE"/>
    <property type="match status" value="1"/>
</dbReference>
<dbReference type="EC" id="4.2.1.17" evidence="4"/>
<dbReference type="STRING" id="68895.RR42_s3288"/>
<comment type="similarity">
    <text evidence="1 3">Belongs to the enoyl-CoA hydratase/isomerase family.</text>
</comment>
<evidence type="ECO:0000313" key="5">
    <source>
        <dbReference type="Proteomes" id="UP000031843"/>
    </source>
</evidence>
<evidence type="ECO:0000256" key="2">
    <source>
        <dbReference type="ARBA" id="ARBA00023239"/>
    </source>
</evidence>
<dbReference type="AlphaFoldDB" id="A0A0C4YSE8"/>
<accession>A0A0C4YSE8</accession>
<dbReference type="PANTHER" id="PTHR11941">
    <property type="entry name" value="ENOYL-COA HYDRATASE-RELATED"/>
    <property type="match status" value="1"/>
</dbReference>
<reference evidence="4 5" key="1">
    <citation type="journal article" date="2015" name="Genome Announc.">
        <title>Complete Genome Sequence of Cupriavidus basilensis 4G11, Isolated from the Oak Ridge Field Research Center Site.</title>
        <authorList>
            <person name="Ray J."/>
            <person name="Waters R.J."/>
            <person name="Skerker J.M."/>
            <person name="Kuehl J.V."/>
            <person name="Price M.N."/>
            <person name="Huang J."/>
            <person name="Chakraborty R."/>
            <person name="Arkin A.P."/>
            <person name="Deutschbauer A."/>
        </authorList>
    </citation>
    <scope>NUCLEOTIDE SEQUENCE [LARGE SCALE GENOMIC DNA]</scope>
    <source>
        <strain evidence="4">4G11</strain>
    </source>
</reference>
<dbReference type="KEGG" id="cbw:RR42_s3288"/>
<keyword evidence="5" id="KW-1185">Reference proteome</keyword>
<dbReference type="InterPro" id="IPR014748">
    <property type="entry name" value="Enoyl-CoA_hydra_C"/>
</dbReference>